<accession>A0A6I9VFY9</accession>
<reference evidence="8" key="2">
    <citation type="submission" date="2025-08" db="UniProtKB">
        <authorList>
            <consortium name="RefSeq"/>
        </authorList>
    </citation>
    <scope>IDENTIFICATION</scope>
    <source>
        <tissue evidence="8">Adult</tissue>
    </source>
</reference>
<gene>
    <name evidence="8" type="primary">LOC105230799</name>
</gene>
<feature type="active site" evidence="2">
    <location>
        <position position="103"/>
    </location>
</feature>
<dbReference type="Gene3D" id="2.60.40.1960">
    <property type="match status" value="1"/>
</dbReference>
<dbReference type="KEGG" id="bdr:105230799"/>
<evidence type="ECO:0000256" key="5">
    <source>
        <dbReference type="SAM" id="SignalP"/>
    </source>
</evidence>
<organism evidence="7 8">
    <name type="scientific">Bactrocera dorsalis</name>
    <name type="common">Oriental fruit fly</name>
    <name type="synonym">Dacus dorsalis</name>
    <dbReference type="NCBI Taxonomy" id="27457"/>
    <lineage>
        <taxon>Eukaryota</taxon>
        <taxon>Metazoa</taxon>
        <taxon>Ecdysozoa</taxon>
        <taxon>Arthropoda</taxon>
        <taxon>Hexapoda</taxon>
        <taxon>Insecta</taxon>
        <taxon>Pterygota</taxon>
        <taxon>Neoptera</taxon>
        <taxon>Endopterygota</taxon>
        <taxon>Diptera</taxon>
        <taxon>Brachycera</taxon>
        <taxon>Muscomorpha</taxon>
        <taxon>Tephritoidea</taxon>
        <taxon>Tephritidae</taxon>
        <taxon>Bactrocera</taxon>
        <taxon>Bactrocera</taxon>
    </lineage>
</organism>
<feature type="chain" id="PRO_5045468140" evidence="5">
    <location>
        <begin position="29"/>
        <end position="395"/>
    </location>
</feature>
<sequence length="395" mass="43745">MAQRAFTIKSNKMFKHLVIMAVISAVQCADVVRIPLHRHEKSHRTLASVRAEIAGLRSKYNVTKTQTQTQSVSKETLINSENMGYYGNISIGTPPQYFLVLFDTGSSDFWIPSSNCLTKDYACHDHHRYNSSKSSTYIPNGKQAGMLYGSGDMSGYFSTDTVRIGGLIITNQTFVEATKEPGNTFNHKHFDGIVGMAYRSFASDHVAPPFYNMWSQHLISKDIFSFYLARNGSSQQGGELILGGSDPKYYRGNISYVPVTQQGYWQFKVDSISVNGTTVKRNFQAIADTGTSLIAVGDYEAFVALNEKIGAKRFDADNFYVNCSTVASLPNVDIGIGGKNFSLAPSTYIHHSNGLCLSSFFYMADYIWVLGDTFIGNFYTEFDLGNNRVGFATAA</sequence>
<feature type="disulfide bond" evidence="3">
    <location>
        <begin position="116"/>
        <end position="123"/>
    </location>
</feature>
<feature type="disulfide bond" evidence="3">
    <location>
        <begin position="323"/>
        <end position="356"/>
    </location>
</feature>
<dbReference type="GO" id="GO:0005764">
    <property type="term" value="C:lysosome"/>
    <property type="evidence" value="ECO:0007669"/>
    <property type="project" value="TreeGrafter"/>
</dbReference>
<keyword evidence="4" id="KW-0378">Hydrolase</keyword>
<dbReference type="GO" id="GO:0004190">
    <property type="term" value="F:aspartic-type endopeptidase activity"/>
    <property type="evidence" value="ECO:0007669"/>
    <property type="project" value="UniProtKB-KW"/>
</dbReference>
<dbReference type="GO" id="GO:0006508">
    <property type="term" value="P:proteolysis"/>
    <property type="evidence" value="ECO:0007669"/>
    <property type="project" value="UniProtKB-KW"/>
</dbReference>
<dbReference type="PANTHER" id="PTHR47966:SF51">
    <property type="entry name" value="BETA-SITE APP-CLEAVING ENZYME, ISOFORM A-RELATED"/>
    <property type="match status" value="1"/>
</dbReference>
<keyword evidence="7" id="KW-1185">Reference proteome</keyword>
<dbReference type="InterPro" id="IPR001969">
    <property type="entry name" value="Aspartic_peptidase_AS"/>
</dbReference>
<name>A0A6I9VFY9_BACDO</name>
<dbReference type="SUPFAM" id="SSF50630">
    <property type="entry name" value="Acid proteases"/>
    <property type="match status" value="1"/>
</dbReference>
<keyword evidence="4 8" id="KW-0645">Protease</keyword>
<keyword evidence="5" id="KW-0732">Signal</keyword>
<comment type="similarity">
    <text evidence="1 4">Belongs to the peptidase A1 family.</text>
</comment>
<dbReference type="PROSITE" id="PS00141">
    <property type="entry name" value="ASP_PROTEASE"/>
    <property type="match status" value="2"/>
</dbReference>
<dbReference type="PRINTS" id="PR00792">
    <property type="entry name" value="PEPSIN"/>
</dbReference>
<feature type="active site" evidence="2">
    <location>
        <position position="288"/>
    </location>
</feature>
<dbReference type="PROSITE" id="PS51767">
    <property type="entry name" value="PEPTIDASE_A1"/>
    <property type="match status" value="1"/>
</dbReference>
<evidence type="ECO:0000256" key="4">
    <source>
        <dbReference type="RuleBase" id="RU000454"/>
    </source>
</evidence>
<evidence type="ECO:0000313" key="8">
    <source>
        <dbReference type="RefSeq" id="XP_011210081.2"/>
    </source>
</evidence>
<reference evidence="7" key="1">
    <citation type="submission" date="2025-05" db="UniProtKB">
        <authorList>
            <consortium name="RefSeq"/>
        </authorList>
    </citation>
    <scope>NUCLEOTIDE SEQUENCE [LARGE SCALE GENOMIC DNA]</scope>
</reference>
<evidence type="ECO:0000313" key="7">
    <source>
        <dbReference type="Proteomes" id="UP001652620"/>
    </source>
</evidence>
<dbReference type="Gene3D" id="2.40.70.10">
    <property type="entry name" value="Acid Proteases"/>
    <property type="match status" value="2"/>
</dbReference>
<dbReference type="InterPro" id="IPR021109">
    <property type="entry name" value="Peptidase_aspartic_dom_sf"/>
</dbReference>
<dbReference type="GeneID" id="105230799"/>
<protein>
    <submittedName>
        <fullName evidence="8">Lysosomal aspartic protease</fullName>
    </submittedName>
</protein>
<feature type="signal peptide" evidence="5">
    <location>
        <begin position="1"/>
        <end position="28"/>
    </location>
</feature>
<dbReference type="Proteomes" id="UP001652620">
    <property type="component" value="Chromosome 1"/>
</dbReference>
<dbReference type="RefSeq" id="XP_011210081.2">
    <property type="nucleotide sequence ID" value="XM_011211779.4"/>
</dbReference>
<dbReference type="InterPro" id="IPR033121">
    <property type="entry name" value="PEPTIDASE_A1"/>
</dbReference>
<dbReference type="InterPro" id="IPR001461">
    <property type="entry name" value="Aspartic_peptidase_A1"/>
</dbReference>
<dbReference type="InParanoid" id="A0A6I9VFY9"/>
<evidence type="ECO:0000256" key="1">
    <source>
        <dbReference type="ARBA" id="ARBA00007447"/>
    </source>
</evidence>
<keyword evidence="3" id="KW-1015">Disulfide bond</keyword>
<dbReference type="OrthoDB" id="771136at2759"/>
<evidence type="ECO:0000256" key="3">
    <source>
        <dbReference type="PIRSR" id="PIRSR601461-2"/>
    </source>
</evidence>
<feature type="domain" description="Peptidase A1" evidence="6">
    <location>
        <begin position="85"/>
        <end position="392"/>
    </location>
</feature>
<dbReference type="Pfam" id="PF00026">
    <property type="entry name" value="Asp"/>
    <property type="match status" value="1"/>
</dbReference>
<keyword evidence="4" id="KW-0064">Aspartyl protease</keyword>
<proteinExistence type="inferred from homology"/>
<dbReference type="PANTHER" id="PTHR47966">
    <property type="entry name" value="BETA-SITE APP-CLEAVING ENZYME, ISOFORM A-RELATED"/>
    <property type="match status" value="1"/>
</dbReference>
<evidence type="ECO:0000259" key="6">
    <source>
        <dbReference type="PROSITE" id="PS51767"/>
    </source>
</evidence>
<dbReference type="AlphaFoldDB" id="A0A6I9VFY9"/>
<evidence type="ECO:0000256" key="2">
    <source>
        <dbReference type="PIRSR" id="PIRSR601461-1"/>
    </source>
</evidence>